<sequence length="187" mass="20100">MAIPVQGSPYAESPQPPDRPHGHGHRSPSRKRSGLGWVALWAVAVAAVAAYPVYRFAMPLDDVDAQSGQEGLCLAAFEGSLVGGRLPSSVDCLSPEARWRVTARFEVSSGSTPCRELPADKGYETGMEWRSSDGEVLCLTVTPFTTYQDYESIGTMPYEFNSADFDELKTRLLAATGGQRDPAGEAG</sequence>
<keyword evidence="2" id="KW-0812">Transmembrane</keyword>
<proteinExistence type="predicted"/>
<keyword evidence="2" id="KW-1133">Transmembrane helix</keyword>
<dbReference type="Proteomes" id="UP001551482">
    <property type="component" value="Unassembled WGS sequence"/>
</dbReference>
<evidence type="ECO:0000313" key="3">
    <source>
        <dbReference type="EMBL" id="MEU8140072.1"/>
    </source>
</evidence>
<accession>A0ABV3DWD6</accession>
<evidence type="ECO:0000256" key="2">
    <source>
        <dbReference type="SAM" id="Phobius"/>
    </source>
</evidence>
<dbReference type="RefSeq" id="WP_358364839.1">
    <property type="nucleotide sequence ID" value="NZ_JBEZFP010000234.1"/>
</dbReference>
<protein>
    <submittedName>
        <fullName evidence="3">Uncharacterized protein</fullName>
    </submittedName>
</protein>
<keyword evidence="2" id="KW-0472">Membrane</keyword>
<evidence type="ECO:0000313" key="4">
    <source>
        <dbReference type="Proteomes" id="UP001551482"/>
    </source>
</evidence>
<reference evidence="3 4" key="1">
    <citation type="submission" date="2024-06" db="EMBL/GenBank/DDBJ databases">
        <title>The Natural Products Discovery Center: Release of the First 8490 Sequenced Strains for Exploring Actinobacteria Biosynthetic Diversity.</title>
        <authorList>
            <person name="Kalkreuter E."/>
            <person name="Kautsar S.A."/>
            <person name="Yang D."/>
            <person name="Bader C.D."/>
            <person name="Teijaro C.N."/>
            <person name="Fluegel L."/>
            <person name="Davis C.M."/>
            <person name="Simpson J.R."/>
            <person name="Lauterbach L."/>
            <person name="Steele A.D."/>
            <person name="Gui C."/>
            <person name="Meng S."/>
            <person name="Li G."/>
            <person name="Viehrig K."/>
            <person name="Ye F."/>
            <person name="Su P."/>
            <person name="Kiefer A.F."/>
            <person name="Nichols A."/>
            <person name="Cepeda A.J."/>
            <person name="Yan W."/>
            <person name="Fan B."/>
            <person name="Jiang Y."/>
            <person name="Adhikari A."/>
            <person name="Zheng C.-J."/>
            <person name="Schuster L."/>
            <person name="Cowan T.M."/>
            <person name="Smanski M.J."/>
            <person name="Chevrette M.G."/>
            <person name="De Carvalho L.P.S."/>
            <person name="Shen B."/>
        </authorList>
    </citation>
    <scope>NUCLEOTIDE SEQUENCE [LARGE SCALE GENOMIC DNA]</scope>
    <source>
        <strain evidence="3 4">NPDC048946</strain>
    </source>
</reference>
<evidence type="ECO:0000256" key="1">
    <source>
        <dbReference type="SAM" id="MobiDB-lite"/>
    </source>
</evidence>
<feature type="compositionally biased region" description="Basic residues" evidence="1">
    <location>
        <begin position="22"/>
        <end position="31"/>
    </location>
</feature>
<feature type="transmembrane region" description="Helical" evidence="2">
    <location>
        <begin position="35"/>
        <end position="54"/>
    </location>
</feature>
<organism evidence="3 4">
    <name type="scientific">Streptodolium elevatio</name>
    <dbReference type="NCBI Taxonomy" id="3157996"/>
    <lineage>
        <taxon>Bacteria</taxon>
        <taxon>Bacillati</taxon>
        <taxon>Actinomycetota</taxon>
        <taxon>Actinomycetes</taxon>
        <taxon>Kitasatosporales</taxon>
        <taxon>Streptomycetaceae</taxon>
        <taxon>Streptodolium</taxon>
    </lineage>
</organism>
<keyword evidence="4" id="KW-1185">Reference proteome</keyword>
<gene>
    <name evidence="3" type="ORF">AB0C36_42115</name>
</gene>
<comment type="caution">
    <text evidence="3">The sequence shown here is derived from an EMBL/GenBank/DDBJ whole genome shotgun (WGS) entry which is preliminary data.</text>
</comment>
<feature type="region of interest" description="Disordered" evidence="1">
    <location>
        <begin position="1"/>
        <end position="31"/>
    </location>
</feature>
<name>A0ABV3DWD6_9ACTN</name>
<dbReference type="EMBL" id="JBEZFP010000234">
    <property type="protein sequence ID" value="MEU8140072.1"/>
    <property type="molecule type" value="Genomic_DNA"/>
</dbReference>